<dbReference type="PANTHER" id="PTHR10434:SF11">
    <property type="entry name" value="1-ACYL-SN-GLYCEROL-3-PHOSPHATE ACYLTRANSFERASE"/>
    <property type="match status" value="1"/>
</dbReference>
<accession>A0A645C9R4</accession>
<evidence type="ECO:0000259" key="3">
    <source>
        <dbReference type="SMART" id="SM00563"/>
    </source>
</evidence>
<dbReference type="CDD" id="cd07989">
    <property type="entry name" value="LPLAT_AGPAT-like"/>
    <property type="match status" value="1"/>
</dbReference>
<name>A0A645C9R4_9ZZZZ</name>
<dbReference type="SMART" id="SM00563">
    <property type="entry name" value="PlsC"/>
    <property type="match status" value="1"/>
</dbReference>
<dbReference type="AlphaFoldDB" id="A0A645C9R4"/>
<proteinExistence type="predicted"/>
<reference evidence="4" key="1">
    <citation type="submission" date="2019-08" db="EMBL/GenBank/DDBJ databases">
        <authorList>
            <person name="Kucharzyk K."/>
            <person name="Murdoch R.W."/>
            <person name="Higgins S."/>
            <person name="Loffler F."/>
        </authorList>
    </citation>
    <scope>NUCLEOTIDE SEQUENCE</scope>
</reference>
<dbReference type="EC" id="2.3.1.-" evidence="4"/>
<gene>
    <name evidence="4" type="primary">plsC_16</name>
    <name evidence="4" type="ORF">SDC9_120484</name>
</gene>
<evidence type="ECO:0000313" key="4">
    <source>
        <dbReference type="EMBL" id="MPM73504.1"/>
    </source>
</evidence>
<keyword evidence="2 4" id="KW-0012">Acyltransferase</keyword>
<feature type="domain" description="Phospholipid/glycerol acyltransferase" evidence="3">
    <location>
        <begin position="34"/>
        <end position="146"/>
    </location>
</feature>
<dbReference type="EMBL" id="VSSQ01025404">
    <property type="protein sequence ID" value="MPM73504.1"/>
    <property type="molecule type" value="Genomic_DNA"/>
</dbReference>
<dbReference type="PANTHER" id="PTHR10434">
    <property type="entry name" value="1-ACYL-SN-GLYCEROL-3-PHOSPHATE ACYLTRANSFERASE"/>
    <property type="match status" value="1"/>
</dbReference>
<organism evidence="4">
    <name type="scientific">bioreactor metagenome</name>
    <dbReference type="NCBI Taxonomy" id="1076179"/>
    <lineage>
        <taxon>unclassified sequences</taxon>
        <taxon>metagenomes</taxon>
        <taxon>ecological metagenomes</taxon>
    </lineage>
</organism>
<comment type="caution">
    <text evidence="4">The sequence shown here is derived from an EMBL/GenBank/DDBJ whole genome shotgun (WGS) entry which is preliminary data.</text>
</comment>
<protein>
    <submittedName>
        <fullName evidence="4">1-acyl-sn-glycerol-3-phosphate acyltransferase</fullName>
        <ecNumber evidence="4">2.3.1.-</ecNumber>
    </submittedName>
</protein>
<evidence type="ECO:0000256" key="2">
    <source>
        <dbReference type="ARBA" id="ARBA00023315"/>
    </source>
</evidence>
<dbReference type="SUPFAM" id="SSF69593">
    <property type="entry name" value="Glycerol-3-phosphate (1)-acyltransferase"/>
    <property type="match status" value="1"/>
</dbReference>
<dbReference type="GO" id="GO:0006654">
    <property type="term" value="P:phosphatidic acid biosynthetic process"/>
    <property type="evidence" value="ECO:0007669"/>
    <property type="project" value="TreeGrafter"/>
</dbReference>
<keyword evidence="1 4" id="KW-0808">Transferase</keyword>
<evidence type="ECO:0000256" key="1">
    <source>
        <dbReference type="ARBA" id="ARBA00022679"/>
    </source>
</evidence>
<dbReference type="Pfam" id="PF01553">
    <property type="entry name" value="Acyltransferase"/>
    <property type="match status" value="1"/>
</dbReference>
<dbReference type="GO" id="GO:0003841">
    <property type="term" value="F:1-acylglycerol-3-phosphate O-acyltransferase activity"/>
    <property type="evidence" value="ECO:0007669"/>
    <property type="project" value="TreeGrafter"/>
</dbReference>
<sequence>MLYILFKYLLTPFFWLFFRPKVKNLGRLFFRGRGILISNHFSLGDPIRLAMVAPRPIHFMAKQELFDTPVKRFFLKGVLAFPVYRKQADMVSLKQAMSVLEKNHIFGIFPEGRRSLTGELDSFEKGAAFLALRCNSPIIPVYADPNWKKRGQVRMVVGEVIDPNAVAKTFAGRGVDAVTDAIRDSLQNLKNELERMP</sequence>
<dbReference type="InterPro" id="IPR002123">
    <property type="entry name" value="Plipid/glycerol_acylTrfase"/>
</dbReference>